<accession>A0A286RJV9</accession>
<dbReference type="EMBL" id="CP018477">
    <property type="protein sequence ID" value="ASV76250.1"/>
    <property type="molecule type" value="Genomic_DNA"/>
</dbReference>
<gene>
    <name evidence="2" type="ORF">THTE_3649</name>
</gene>
<keyword evidence="3" id="KW-1185">Reference proteome</keyword>
<reference evidence="2 3" key="1">
    <citation type="journal article" name="Front. Microbiol.">
        <title>Sugar Metabolism of the First Thermophilic Planctomycete Thermogutta terrifontis: Comparative Genomic and Transcriptomic Approaches.</title>
        <authorList>
            <person name="Elcheninov A.G."/>
            <person name="Menzel P."/>
            <person name="Gudbergsdottir S.R."/>
            <person name="Slesarev A.I."/>
            <person name="Kadnikov V.V."/>
            <person name="Krogh A."/>
            <person name="Bonch-Osmolovskaya E.A."/>
            <person name="Peng X."/>
            <person name="Kublanov I.V."/>
        </authorList>
    </citation>
    <scope>NUCLEOTIDE SEQUENCE [LARGE SCALE GENOMIC DNA]</scope>
    <source>
        <strain evidence="2 3">R1</strain>
    </source>
</reference>
<dbReference type="AlphaFoldDB" id="A0A286RJV9"/>
<dbReference type="OrthoDB" id="2518538at2"/>
<dbReference type="InterPro" id="IPR021345">
    <property type="entry name" value="DUF2961"/>
</dbReference>
<dbReference type="KEGG" id="ttf:THTE_3649"/>
<sequence length="520" mass="59820">MKKKALLRIWVPLSSLLMSLLFMPEAHSQGTFADLPRISSGSTVCENALWIETPLDRQFMQSKRVVVADLKGPGIITMIHFALPERMAAQPNKYHLGRELILQMFWDDEKSPSVQCPLVDFFCDPAGERERLETALVNKKRGWNAYFTMPFRKSARIELRYDGPVEPGKELWSLMPCYSYVLAQKLESLPNDFGYFHAFWRQELINLGKQDYIALVAKGQGKFMGWNVTVRSPGRPGYPVDENEKFYIDGESEPSIEFQGIEDSFGFSWGFPPEENTFLLTGWFPFHKEGAAAYRFFLQDAIVFQKSLVVSIGFGKNEHPMFREQFSRPGNELEISSTVYWYQTEPHEAFPPLPPVEKRSPTEVNWKDREELPDPQDLEQRGVKLHLRCGRPEKELIFAQEGYSAKVVRGFAYTGWPFPIFHTRADEQEVQIALTVPPKRRGILRLYVIDPDHFQGGRHQEILINNKSFGEVQGFDNGKWLDLPLDESFTQSGEITLRIKNLNPQSNAVVSIVEWAEPKE</sequence>
<evidence type="ECO:0000256" key="1">
    <source>
        <dbReference type="SAM" id="SignalP"/>
    </source>
</evidence>
<evidence type="ECO:0000313" key="3">
    <source>
        <dbReference type="Proteomes" id="UP000215086"/>
    </source>
</evidence>
<protein>
    <recommendedName>
        <fullName evidence="4">DUF2961 domain-containing protein</fullName>
    </recommendedName>
</protein>
<keyword evidence="1" id="KW-0732">Signal</keyword>
<dbReference type="RefSeq" id="WP_157732121.1">
    <property type="nucleotide sequence ID" value="NZ_CP018477.1"/>
</dbReference>
<evidence type="ECO:0000313" key="2">
    <source>
        <dbReference type="EMBL" id="ASV76250.1"/>
    </source>
</evidence>
<organism evidence="2 3">
    <name type="scientific">Thermogutta terrifontis</name>
    <dbReference type="NCBI Taxonomy" id="1331910"/>
    <lineage>
        <taxon>Bacteria</taxon>
        <taxon>Pseudomonadati</taxon>
        <taxon>Planctomycetota</taxon>
        <taxon>Planctomycetia</taxon>
        <taxon>Pirellulales</taxon>
        <taxon>Thermoguttaceae</taxon>
        <taxon>Thermogutta</taxon>
    </lineage>
</organism>
<proteinExistence type="predicted"/>
<dbReference type="Pfam" id="PF11175">
    <property type="entry name" value="DUF2961"/>
    <property type="match status" value="1"/>
</dbReference>
<evidence type="ECO:0008006" key="4">
    <source>
        <dbReference type="Google" id="ProtNLM"/>
    </source>
</evidence>
<name>A0A286RJV9_9BACT</name>
<feature type="chain" id="PRO_5012696413" description="DUF2961 domain-containing protein" evidence="1">
    <location>
        <begin position="29"/>
        <end position="520"/>
    </location>
</feature>
<feature type="signal peptide" evidence="1">
    <location>
        <begin position="1"/>
        <end position="28"/>
    </location>
</feature>
<dbReference type="Gene3D" id="2.60.120.1390">
    <property type="match status" value="1"/>
</dbReference>
<dbReference type="Proteomes" id="UP000215086">
    <property type="component" value="Chromosome"/>
</dbReference>